<evidence type="ECO:0000256" key="1">
    <source>
        <dbReference type="SAM" id="MobiDB-lite"/>
    </source>
</evidence>
<dbReference type="Proteomes" id="UP001465976">
    <property type="component" value="Unassembled WGS sequence"/>
</dbReference>
<accession>A0ABR3FV53</accession>
<feature type="region of interest" description="Disordered" evidence="1">
    <location>
        <begin position="196"/>
        <end position="235"/>
    </location>
</feature>
<dbReference type="EMBL" id="JBAHYK010000067">
    <property type="protein sequence ID" value="KAL0579215.1"/>
    <property type="molecule type" value="Genomic_DNA"/>
</dbReference>
<protein>
    <recommendedName>
        <fullName evidence="4">Integrase zinc-binding domain-containing protein</fullName>
    </recommendedName>
</protein>
<comment type="caution">
    <text evidence="2">The sequence shown here is derived from an EMBL/GenBank/DDBJ whole genome shotgun (WGS) entry which is preliminary data.</text>
</comment>
<proteinExistence type="predicted"/>
<name>A0ABR3FV53_9AGAR</name>
<keyword evidence="3" id="KW-1185">Reference proteome</keyword>
<gene>
    <name evidence="2" type="ORF">V5O48_002777</name>
</gene>
<evidence type="ECO:0000313" key="2">
    <source>
        <dbReference type="EMBL" id="KAL0579215.1"/>
    </source>
</evidence>
<feature type="compositionally biased region" description="Polar residues" evidence="1">
    <location>
        <begin position="207"/>
        <end position="218"/>
    </location>
</feature>
<evidence type="ECO:0000313" key="3">
    <source>
        <dbReference type="Proteomes" id="UP001465976"/>
    </source>
</evidence>
<evidence type="ECO:0008006" key="4">
    <source>
        <dbReference type="Google" id="ProtNLM"/>
    </source>
</evidence>
<feature type="compositionally biased region" description="Low complexity" evidence="1">
    <location>
        <begin position="219"/>
        <end position="230"/>
    </location>
</feature>
<reference evidence="2 3" key="1">
    <citation type="submission" date="2024-02" db="EMBL/GenBank/DDBJ databases">
        <title>A draft genome for the cacao thread blight pathogen Marasmius crinis-equi.</title>
        <authorList>
            <person name="Cohen S.P."/>
            <person name="Baruah I.K."/>
            <person name="Amoako-Attah I."/>
            <person name="Bukari Y."/>
            <person name="Meinhardt L.W."/>
            <person name="Bailey B.A."/>
        </authorList>
    </citation>
    <scope>NUCLEOTIDE SEQUENCE [LARGE SCALE GENOMIC DNA]</scope>
    <source>
        <strain evidence="2 3">GH-76</strain>
    </source>
</reference>
<sequence>MDRPQLVLIPPLQCPQLEPSHSTGDLPSREELNQILDTLDLATPRPRNRLITRTEFNRLLSLMQQSSNPESNARSNTLGDLDLSKFSISPRPAFLFGKDLSSCYTFNPDLLLMYQDRIVAVDDILHDILCFCHLASDHGDEEATNALIQEHYAFVPVDTVGKFVERCRSCAKRRLAKQRVDDISIFESLERGLDLPADSTADDSPSLRPSTSSTQFLASESSSFPSLSEENGVDQTEDEDLVRYLHFERTLRTAVSKIELPLMSARSAPGVCRPTSSSAGSMERILSLPMSREVSLYQGIPNGWQYHFPDYESALNEFVKQQDDPPVESILGRREIQNVPRIPSVAPLSRDRINNTLGAGIGDGSGLAACGPVILVEKEIVQQEVLQDDLLDKPLVQNDQAGAGSEVCKENTIF</sequence>
<organism evidence="2 3">
    <name type="scientific">Marasmius crinis-equi</name>
    <dbReference type="NCBI Taxonomy" id="585013"/>
    <lineage>
        <taxon>Eukaryota</taxon>
        <taxon>Fungi</taxon>
        <taxon>Dikarya</taxon>
        <taxon>Basidiomycota</taxon>
        <taxon>Agaricomycotina</taxon>
        <taxon>Agaricomycetes</taxon>
        <taxon>Agaricomycetidae</taxon>
        <taxon>Agaricales</taxon>
        <taxon>Marasmiineae</taxon>
        <taxon>Marasmiaceae</taxon>
        <taxon>Marasmius</taxon>
    </lineage>
</organism>